<name>A0A4R9AUA0_9MICO</name>
<evidence type="ECO:0000313" key="8">
    <source>
        <dbReference type="Proteomes" id="UP000297983"/>
    </source>
</evidence>
<feature type="transmembrane region" description="Helical" evidence="6">
    <location>
        <begin position="137"/>
        <end position="159"/>
    </location>
</feature>
<evidence type="ECO:0000256" key="5">
    <source>
        <dbReference type="ARBA" id="ARBA00023136"/>
    </source>
</evidence>
<evidence type="ECO:0000256" key="4">
    <source>
        <dbReference type="ARBA" id="ARBA00022989"/>
    </source>
</evidence>
<feature type="transmembrane region" description="Helical" evidence="6">
    <location>
        <begin position="36"/>
        <end position="57"/>
    </location>
</feature>
<sequence length="199" mass="21048">MLIIMVTLPFGIQSARLLLSHVGSTEEVAQYNLASQLFSPVLAVMAAASAALWPVYARQRARGHIVQPHVIRIAFLTSAIALLTGVAMAALSPWLARVISIDQIVFPALLPAAFCAFVAIQSLQASLGSFLTDARGLWAQAACSMILLPANVGLSLWLITPFGAAGPVLASAMCIGLIQVVPSLVLVSLRKRAIRARLI</sequence>
<dbReference type="PANTHER" id="PTHR30250:SF11">
    <property type="entry name" value="O-ANTIGEN TRANSPORTER-RELATED"/>
    <property type="match status" value="1"/>
</dbReference>
<proteinExistence type="predicted"/>
<dbReference type="EMBL" id="SOHL01000016">
    <property type="protein sequence ID" value="TFD70247.1"/>
    <property type="molecule type" value="Genomic_DNA"/>
</dbReference>
<dbReference type="Proteomes" id="UP000297983">
    <property type="component" value="Unassembled WGS sequence"/>
</dbReference>
<dbReference type="InterPro" id="IPR050833">
    <property type="entry name" value="Poly_Biosynth_Transport"/>
</dbReference>
<feature type="transmembrane region" description="Helical" evidence="6">
    <location>
        <begin position="104"/>
        <end position="125"/>
    </location>
</feature>
<keyword evidence="3 6" id="KW-0812">Transmembrane</keyword>
<evidence type="ECO:0000256" key="6">
    <source>
        <dbReference type="SAM" id="Phobius"/>
    </source>
</evidence>
<evidence type="ECO:0000313" key="7">
    <source>
        <dbReference type="EMBL" id="TFD70247.1"/>
    </source>
</evidence>
<accession>A0A4R9AUA0</accession>
<comment type="subcellular location">
    <subcellularLocation>
        <location evidence="1">Cell membrane</location>
        <topology evidence="1">Multi-pass membrane protein</topology>
    </subcellularLocation>
</comment>
<reference evidence="7 8" key="1">
    <citation type="submission" date="2019-03" db="EMBL/GenBank/DDBJ databases">
        <title>Genomics of glacier-inhabiting Cryobacterium strains.</title>
        <authorList>
            <person name="Liu Q."/>
            <person name="Xin Y.-H."/>
        </authorList>
    </citation>
    <scope>NUCLEOTIDE SEQUENCE [LARGE SCALE GENOMIC DNA]</scope>
    <source>
        <strain evidence="7 8">Hz16</strain>
    </source>
</reference>
<dbReference type="GO" id="GO:0005886">
    <property type="term" value="C:plasma membrane"/>
    <property type="evidence" value="ECO:0007669"/>
    <property type="project" value="UniProtKB-SubCell"/>
</dbReference>
<keyword evidence="8" id="KW-1185">Reference proteome</keyword>
<keyword evidence="2" id="KW-1003">Cell membrane</keyword>
<protein>
    <recommendedName>
        <fullName evidence="9">Polysaccharide biosynthesis protein C-terminal domain-containing protein</fullName>
    </recommendedName>
</protein>
<evidence type="ECO:0000256" key="1">
    <source>
        <dbReference type="ARBA" id="ARBA00004651"/>
    </source>
</evidence>
<feature type="transmembrane region" description="Helical" evidence="6">
    <location>
        <begin position="165"/>
        <end position="189"/>
    </location>
</feature>
<keyword evidence="4 6" id="KW-1133">Transmembrane helix</keyword>
<feature type="transmembrane region" description="Helical" evidence="6">
    <location>
        <begin position="69"/>
        <end position="92"/>
    </location>
</feature>
<organism evidence="7 8">
    <name type="scientific">Cryobacterium gelidum</name>
    <dbReference type="NCBI Taxonomy" id="1259164"/>
    <lineage>
        <taxon>Bacteria</taxon>
        <taxon>Bacillati</taxon>
        <taxon>Actinomycetota</taxon>
        <taxon>Actinomycetes</taxon>
        <taxon>Micrococcales</taxon>
        <taxon>Microbacteriaceae</taxon>
        <taxon>Cryobacterium</taxon>
    </lineage>
</organism>
<dbReference type="RefSeq" id="WP_134551759.1">
    <property type="nucleotide sequence ID" value="NZ_SOHL01000016.1"/>
</dbReference>
<keyword evidence="5 6" id="KW-0472">Membrane</keyword>
<gene>
    <name evidence="7" type="ORF">E3T50_10270</name>
</gene>
<evidence type="ECO:0008006" key="9">
    <source>
        <dbReference type="Google" id="ProtNLM"/>
    </source>
</evidence>
<evidence type="ECO:0000256" key="2">
    <source>
        <dbReference type="ARBA" id="ARBA00022475"/>
    </source>
</evidence>
<dbReference type="PANTHER" id="PTHR30250">
    <property type="entry name" value="PST FAMILY PREDICTED COLANIC ACID TRANSPORTER"/>
    <property type="match status" value="1"/>
</dbReference>
<comment type="caution">
    <text evidence="7">The sequence shown here is derived from an EMBL/GenBank/DDBJ whole genome shotgun (WGS) entry which is preliminary data.</text>
</comment>
<evidence type="ECO:0000256" key="3">
    <source>
        <dbReference type="ARBA" id="ARBA00022692"/>
    </source>
</evidence>
<dbReference type="AlphaFoldDB" id="A0A4R9AUA0"/>